<feature type="transmembrane region" description="Helical" evidence="11">
    <location>
        <begin position="115"/>
        <end position="132"/>
    </location>
</feature>
<dbReference type="InterPro" id="IPR039023">
    <property type="entry name" value="SdhC_prok"/>
</dbReference>
<organism evidence="12 13">
    <name type="scientific">Amnibacterium endophyticum</name>
    <dbReference type="NCBI Taxonomy" id="2109337"/>
    <lineage>
        <taxon>Bacteria</taxon>
        <taxon>Bacillati</taxon>
        <taxon>Actinomycetota</taxon>
        <taxon>Actinomycetes</taxon>
        <taxon>Micrococcales</taxon>
        <taxon>Microbacteriaceae</taxon>
        <taxon>Amnibacterium</taxon>
    </lineage>
</organism>
<feature type="transmembrane region" description="Helical" evidence="11">
    <location>
        <begin position="37"/>
        <end position="55"/>
    </location>
</feature>
<dbReference type="Proteomes" id="UP001597347">
    <property type="component" value="Unassembled WGS sequence"/>
</dbReference>
<keyword evidence="5 11" id="KW-0812">Transmembrane</keyword>
<feature type="transmembrane region" description="Helical" evidence="11">
    <location>
        <begin position="76"/>
        <end position="95"/>
    </location>
</feature>
<proteinExistence type="inferred from homology"/>
<dbReference type="CDD" id="cd03501">
    <property type="entry name" value="SQR_TypeA_SdhC_like"/>
    <property type="match status" value="1"/>
</dbReference>
<feature type="compositionally biased region" description="Pro residues" evidence="10">
    <location>
        <begin position="1"/>
        <end position="11"/>
    </location>
</feature>
<dbReference type="Gene3D" id="1.20.1300.10">
    <property type="entry name" value="Fumarate reductase/succinate dehydrogenase, transmembrane subunit"/>
    <property type="match status" value="1"/>
</dbReference>
<comment type="similarity">
    <text evidence="3">Belongs to the cytochrome b560 family.</text>
</comment>
<gene>
    <name evidence="12" type="primary">sdhC</name>
    <name evidence="12" type="ORF">ACFSBI_04995</name>
</gene>
<evidence type="ECO:0000256" key="11">
    <source>
        <dbReference type="SAM" id="Phobius"/>
    </source>
</evidence>
<keyword evidence="7 11" id="KW-1133">Transmembrane helix</keyword>
<evidence type="ECO:0000313" key="13">
    <source>
        <dbReference type="Proteomes" id="UP001597347"/>
    </source>
</evidence>
<evidence type="ECO:0000256" key="5">
    <source>
        <dbReference type="ARBA" id="ARBA00022692"/>
    </source>
</evidence>
<accession>A0ABW4LFW2</accession>
<dbReference type="EMBL" id="JBHUEA010000005">
    <property type="protein sequence ID" value="MFD1720899.1"/>
    <property type="molecule type" value="Genomic_DNA"/>
</dbReference>
<dbReference type="RefSeq" id="WP_377932647.1">
    <property type="nucleotide sequence ID" value="NZ_JBHUEA010000005.1"/>
</dbReference>
<evidence type="ECO:0000256" key="7">
    <source>
        <dbReference type="ARBA" id="ARBA00022989"/>
    </source>
</evidence>
<keyword evidence="9 11" id="KW-0472">Membrane</keyword>
<keyword evidence="4" id="KW-0349">Heme</keyword>
<name>A0ABW4LFW2_9MICO</name>
<evidence type="ECO:0000256" key="9">
    <source>
        <dbReference type="ARBA" id="ARBA00023136"/>
    </source>
</evidence>
<evidence type="ECO:0000256" key="3">
    <source>
        <dbReference type="ARBA" id="ARBA00007244"/>
    </source>
</evidence>
<dbReference type="InterPro" id="IPR000701">
    <property type="entry name" value="SuccDH_FuR_B_TM-su"/>
</dbReference>
<feature type="region of interest" description="Disordered" evidence="10">
    <location>
        <begin position="1"/>
        <end position="22"/>
    </location>
</feature>
<evidence type="ECO:0000256" key="8">
    <source>
        <dbReference type="ARBA" id="ARBA00023004"/>
    </source>
</evidence>
<comment type="cofactor">
    <cofactor evidence="1">
        <name>heme</name>
        <dbReference type="ChEBI" id="CHEBI:30413"/>
    </cofactor>
</comment>
<comment type="caution">
    <text evidence="12">The sequence shown here is derived from an EMBL/GenBank/DDBJ whole genome shotgun (WGS) entry which is preliminary data.</text>
</comment>
<dbReference type="PANTHER" id="PTHR41910">
    <property type="entry name" value="SUCCINATE DEHYDROGENASE 2 MEMBRANE SUBUNIT SDHC"/>
    <property type="match status" value="1"/>
</dbReference>
<dbReference type="Pfam" id="PF01127">
    <property type="entry name" value="Sdh_cyt"/>
    <property type="match status" value="1"/>
</dbReference>
<dbReference type="InterPro" id="IPR034804">
    <property type="entry name" value="SQR/QFR_C/D"/>
</dbReference>
<evidence type="ECO:0000256" key="10">
    <source>
        <dbReference type="SAM" id="MobiDB-lite"/>
    </source>
</evidence>
<evidence type="ECO:0000256" key="4">
    <source>
        <dbReference type="ARBA" id="ARBA00022617"/>
    </source>
</evidence>
<dbReference type="SUPFAM" id="SSF81343">
    <property type="entry name" value="Fumarate reductase respiratory complex transmembrane subunits"/>
    <property type="match status" value="1"/>
</dbReference>
<sequence length="144" mass="16283">MVSLRPSPPPVTKRSDRLPRPPAGTVYRGHEGMWSWVLHRITGIAIFFFLLVHVLDTALIRVSPEAYNGVIAQYKNPIMGLGEIALVGAIVFHAFNGLRIILVDFWSVGTRFQRQMFWIVIGLWVVVMAGFVPRQLFVIISEVQ</sequence>
<evidence type="ECO:0000313" key="12">
    <source>
        <dbReference type="EMBL" id="MFD1720899.1"/>
    </source>
</evidence>
<keyword evidence="6" id="KW-0479">Metal-binding</keyword>
<reference evidence="13" key="1">
    <citation type="journal article" date="2019" name="Int. J. Syst. Evol. Microbiol.">
        <title>The Global Catalogue of Microorganisms (GCM) 10K type strain sequencing project: providing services to taxonomists for standard genome sequencing and annotation.</title>
        <authorList>
            <consortium name="The Broad Institute Genomics Platform"/>
            <consortium name="The Broad Institute Genome Sequencing Center for Infectious Disease"/>
            <person name="Wu L."/>
            <person name="Ma J."/>
        </authorList>
    </citation>
    <scope>NUCLEOTIDE SEQUENCE [LARGE SCALE GENOMIC DNA]</scope>
    <source>
        <strain evidence="13">CGMCC 1.12471</strain>
    </source>
</reference>
<protein>
    <submittedName>
        <fullName evidence="12">Succinate dehydrogenase, cytochrome b556 subunit</fullName>
    </submittedName>
</protein>
<dbReference type="NCBIfam" id="TIGR02970">
    <property type="entry name" value="succ_dehyd_cytB"/>
    <property type="match status" value="1"/>
</dbReference>
<dbReference type="PANTHER" id="PTHR41910:SF1">
    <property type="entry name" value="SUCCINATE DEHYDROGENASE HYDROPHOBIC MEMBRANE ANCHOR SUBUNIT"/>
    <property type="match status" value="1"/>
</dbReference>
<keyword evidence="8" id="KW-0408">Iron</keyword>
<evidence type="ECO:0000256" key="1">
    <source>
        <dbReference type="ARBA" id="ARBA00001971"/>
    </source>
</evidence>
<comment type="subcellular location">
    <subcellularLocation>
        <location evidence="2">Membrane</location>
    </subcellularLocation>
</comment>
<dbReference type="InterPro" id="IPR014314">
    <property type="entry name" value="Succ_DH_cytb556"/>
</dbReference>
<evidence type="ECO:0000256" key="2">
    <source>
        <dbReference type="ARBA" id="ARBA00004370"/>
    </source>
</evidence>
<evidence type="ECO:0000256" key="6">
    <source>
        <dbReference type="ARBA" id="ARBA00022723"/>
    </source>
</evidence>
<keyword evidence="13" id="KW-1185">Reference proteome</keyword>